<organism evidence="3 4">
    <name type="scientific">Paraburkholderia denitrificans</name>
    <dbReference type="NCBI Taxonomy" id="694025"/>
    <lineage>
        <taxon>Bacteria</taxon>
        <taxon>Pseudomonadati</taxon>
        <taxon>Pseudomonadota</taxon>
        <taxon>Betaproteobacteria</taxon>
        <taxon>Burkholderiales</taxon>
        <taxon>Burkholderiaceae</taxon>
        <taxon>Paraburkholderia</taxon>
    </lineage>
</organism>
<feature type="region of interest" description="Disordered" evidence="1">
    <location>
        <begin position="136"/>
        <end position="222"/>
    </location>
</feature>
<feature type="transmembrane region" description="Helical" evidence="2">
    <location>
        <begin position="7"/>
        <end position="31"/>
    </location>
</feature>
<feature type="transmembrane region" description="Helical" evidence="2">
    <location>
        <begin position="73"/>
        <end position="94"/>
    </location>
</feature>
<sequence>MKLLLRVVLIVDALMLLGFGALFLLTPWTSLYDALQLVQPQPAFVGQVLGVTLLGLSWLAVRAAFDGAMTVPVGRVAGHINWISGVLMLVWLIGLHKPQLTAFGQLIAGGVGAWLIVIGFGAVRLAGAVRRREKAQTQAQTQTAEATATQRGAKSEPRRESVTYAEPVFSGAEPAGGGAQAQAARPQPVAEDAAQHTALSAEEARLAARDEAADAPRPPLHG</sequence>
<proteinExistence type="predicted"/>
<accession>A0ABW0J447</accession>
<keyword evidence="2" id="KW-1133">Transmembrane helix</keyword>
<keyword evidence="2" id="KW-0472">Membrane</keyword>
<comment type="caution">
    <text evidence="3">The sequence shown here is derived from an EMBL/GenBank/DDBJ whole genome shotgun (WGS) entry which is preliminary data.</text>
</comment>
<dbReference type="Proteomes" id="UP001596103">
    <property type="component" value="Unassembled WGS sequence"/>
</dbReference>
<evidence type="ECO:0000256" key="1">
    <source>
        <dbReference type="SAM" id="MobiDB-lite"/>
    </source>
</evidence>
<evidence type="ECO:0000256" key="2">
    <source>
        <dbReference type="SAM" id="Phobius"/>
    </source>
</evidence>
<evidence type="ECO:0008006" key="5">
    <source>
        <dbReference type="Google" id="ProtNLM"/>
    </source>
</evidence>
<protein>
    <recommendedName>
        <fullName evidence="5">Transmembrane protein</fullName>
    </recommendedName>
</protein>
<reference evidence="4" key="1">
    <citation type="journal article" date="2019" name="Int. J. Syst. Evol. Microbiol.">
        <title>The Global Catalogue of Microorganisms (GCM) 10K type strain sequencing project: providing services to taxonomists for standard genome sequencing and annotation.</title>
        <authorList>
            <consortium name="The Broad Institute Genomics Platform"/>
            <consortium name="The Broad Institute Genome Sequencing Center for Infectious Disease"/>
            <person name="Wu L."/>
            <person name="Ma J."/>
        </authorList>
    </citation>
    <scope>NUCLEOTIDE SEQUENCE [LARGE SCALE GENOMIC DNA]</scope>
    <source>
        <strain evidence="4">CCUG 56042</strain>
    </source>
</reference>
<evidence type="ECO:0000313" key="3">
    <source>
        <dbReference type="EMBL" id="MFC5427806.1"/>
    </source>
</evidence>
<keyword evidence="2" id="KW-0812">Transmembrane</keyword>
<name>A0ABW0J447_9BURK</name>
<keyword evidence="4" id="KW-1185">Reference proteome</keyword>
<feature type="compositionally biased region" description="Basic and acidic residues" evidence="1">
    <location>
        <begin position="202"/>
        <end position="214"/>
    </location>
</feature>
<gene>
    <name evidence="3" type="ORF">ACFPTO_03135</name>
</gene>
<evidence type="ECO:0000313" key="4">
    <source>
        <dbReference type="Proteomes" id="UP001596103"/>
    </source>
</evidence>
<dbReference type="RefSeq" id="WP_377709378.1">
    <property type="nucleotide sequence ID" value="NZ_JBHSMP010000006.1"/>
</dbReference>
<feature type="compositionally biased region" description="Low complexity" evidence="1">
    <location>
        <begin position="136"/>
        <end position="150"/>
    </location>
</feature>
<dbReference type="EMBL" id="JBHSMP010000006">
    <property type="protein sequence ID" value="MFC5427806.1"/>
    <property type="molecule type" value="Genomic_DNA"/>
</dbReference>
<feature type="transmembrane region" description="Helical" evidence="2">
    <location>
        <begin position="106"/>
        <end position="126"/>
    </location>
</feature>
<feature type="compositionally biased region" description="Low complexity" evidence="1">
    <location>
        <begin position="180"/>
        <end position="190"/>
    </location>
</feature>
<feature type="transmembrane region" description="Helical" evidence="2">
    <location>
        <begin position="43"/>
        <end position="61"/>
    </location>
</feature>